<accession>A0A971M4H0</accession>
<organism evidence="1 2">
    <name type="scientific">Syntrophorhabdus aromaticivorans</name>
    <dbReference type="NCBI Taxonomy" id="328301"/>
    <lineage>
        <taxon>Bacteria</taxon>
        <taxon>Pseudomonadati</taxon>
        <taxon>Thermodesulfobacteriota</taxon>
        <taxon>Syntrophorhabdia</taxon>
        <taxon>Syntrophorhabdales</taxon>
        <taxon>Syntrophorhabdaceae</taxon>
        <taxon>Syntrophorhabdus</taxon>
    </lineage>
</organism>
<sequence length="88" mass="9828">MDQSRADQPAVVLPDRNHIVRDLSLLAGDRYIIAEVIVQPKDVLFRGAPASITISGRVAGEEREATIPDVHEHLCPDEKNFAFRVFFS</sequence>
<protein>
    <submittedName>
        <fullName evidence="1">Uncharacterized protein</fullName>
    </submittedName>
</protein>
<reference evidence="1" key="2">
    <citation type="submission" date="2020-01" db="EMBL/GenBank/DDBJ databases">
        <authorList>
            <person name="Campanaro S."/>
        </authorList>
    </citation>
    <scope>NUCLEOTIDE SEQUENCE</scope>
    <source>
        <strain evidence="1">AS06rmzACSIP_7</strain>
    </source>
</reference>
<evidence type="ECO:0000313" key="2">
    <source>
        <dbReference type="Proteomes" id="UP000777265"/>
    </source>
</evidence>
<gene>
    <name evidence="1" type="ORF">GXY80_08975</name>
</gene>
<proteinExistence type="predicted"/>
<comment type="caution">
    <text evidence="1">The sequence shown here is derived from an EMBL/GenBank/DDBJ whole genome shotgun (WGS) entry which is preliminary data.</text>
</comment>
<dbReference type="EMBL" id="JAAYEE010000145">
    <property type="protein sequence ID" value="NLW35595.1"/>
    <property type="molecule type" value="Genomic_DNA"/>
</dbReference>
<name>A0A971M4H0_9BACT</name>
<reference evidence="1" key="1">
    <citation type="journal article" date="2020" name="Biotechnol. Biofuels">
        <title>New insights from the biogas microbiome by comprehensive genome-resolved metagenomics of nearly 1600 species originating from multiple anaerobic digesters.</title>
        <authorList>
            <person name="Campanaro S."/>
            <person name="Treu L."/>
            <person name="Rodriguez-R L.M."/>
            <person name="Kovalovszki A."/>
            <person name="Ziels R.M."/>
            <person name="Maus I."/>
            <person name="Zhu X."/>
            <person name="Kougias P.G."/>
            <person name="Basile A."/>
            <person name="Luo G."/>
            <person name="Schluter A."/>
            <person name="Konstantinidis K.T."/>
            <person name="Angelidaki I."/>
        </authorList>
    </citation>
    <scope>NUCLEOTIDE SEQUENCE</scope>
    <source>
        <strain evidence="1">AS06rmzACSIP_7</strain>
    </source>
</reference>
<dbReference type="AlphaFoldDB" id="A0A971M4H0"/>
<evidence type="ECO:0000313" key="1">
    <source>
        <dbReference type="EMBL" id="NLW35595.1"/>
    </source>
</evidence>
<dbReference type="Proteomes" id="UP000777265">
    <property type="component" value="Unassembled WGS sequence"/>
</dbReference>